<evidence type="ECO:0000256" key="2">
    <source>
        <dbReference type="ARBA" id="ARBA00022679"/>
    </source>
</evidence>
<protein>
    <submittedName>
        <fullName evidence="5">tRNA dimethylallyltransferase</fullName>
    </submittedName>
</protein>
<reference evidence="5 6" key="2">
    <citation type="submission" date="2016-05" db="EMBL/GenBank/DDBJ databases">
        <title>Lineage-specific infection strategies underlie the spectrum of fungal disease in amphibians.</title>
        <authorList>
            <person name="Cuomo C.A."/>
            <person name="Farrer R.A."/>
            <person name="James T."/>
            <person name="Longcore J."/>
            <person name="Birren B."/>
        </authorList>
    </citation>
    <scope>NUCLEOTIDE SEQUENCE [LARGE SCALE GENOMIC DNA]</scope>
    <source>
        <strain evidence="5 6">JEL423</strain>
    </source>
</reference>
<evidence type="ECO:0000313" key="5">
    <source>
        <dbReference type="EMBL" id="OAJ35912.1"/>
    </source>
</evidence>
<dbReference type="Gene3D" id="3.40.50.300">
    <property type="entry name" value="P-loop containing nucleotide triphosphate hydrolases"/>
    <property type="match status" value="1"/>
</dbReference>
<dbReference type="GO" id="GO:0006400">
    <property type="term" value="P:tRNA modification"/>
    <property type="evidence" value="ECO:0007669"/>
    <property type="project" value="TreeGrafter"/>
</dbReference>
<dbReference type="InterPro" id="IPR039657">
    <property type="entry name" value="Dimethylallyltransferase"/>
</dbReference>
<dbReference type="HAMAP" id="MF_00185">
    <property type="entry name" value="IPP_trans"/>
    <property type="match status" value="1"/>
</dbReference>
<dbReference type="EMBL" id="DS022300">
    <property type="protein sequence ID" value="OAJ35912.1"/>
    <property type="molecule type" value="Genomic_DNA"/>
</dbReference>
<comment type="similarity">
    <text evidence="1">Belongs to the IPP transferase family.</text>
</comment>
<gene>
    <name evidence="5" type="ORF">BDEG_20141</name>
</gene>
<dbReference type="OrthoDB" id="775260at2759"/>
<reference evidence="5 6" key="1">
    <citation type="submission" date="2006-10" db="EMBL/GenBank/DDBJ databases">
        <title>The Genome Sequence of Batrachochytrium dendrobatidis JEL423.</title>
        <authorList>
            <consortium name="The Broad Institute Genome Sequencing Platform"/>
            <person name="Birren B."/>
            <person name="Lander E."/>
            <person name="Galagan J."/>
            <person name="Cuomo C."/>
            <person name="Devon K."/>
            <person name="Jaffe D."/>
            <person name="Butler J."/>
            <person name="Alvarez P."/>
            <person name="Gnerre S."/>
            <person name="Grabherr M."/>
            <person name="Kleber M."/>
            <person name="Mauceli E."/>
            <person name="Brockman W."/>
            <person name="Young S."/>
            <person name="LaButti K."/>
            <person name="Sykes S."/>
            <person name="DeCaprio D."/>
            <person name="Crawford M."/>
            <person name="Koehrsen M."/>
            <person name="Engels R."/>
            <person name="Montgomery P."/>
            <person name="Pearson M."/>
            <person name="Howarth C."/>
            <person name="Larson L."/>
            <person name="White J."/>
            <person name="O'Leary S."/>
            <person name="Kodira C."/>
            <person name="Zeng Q."/>
            <person name="Yandava C."/>
            <person name="Alvarado L."/>
            <person name="Longcore J."/>
            <person name="James T."/>
        </authorList>
    </citation>
    <scope>NUCLEOTIDE SEQUENCE [LARGE SCALE GENOMIC DNA]</scope>
    <source>
        <strain evidence="5 6">JEL423</strain>
    </source>
</reference>
<name>A0A177W866_BATDL</name>
<dbReference type="VEuPathDB" id="FungiDB:BDEG_20141"/>
<keyword evidence="2 5" id="KW-0808">Transferase</keyword>
<keyword evidence="4" id="KW-0067">ATP-binding</keyword>
<evidence type="ECO:0000256" key="3">
    <source>
        <dbReference type="ARBA" id="ARBA00022741"/>
    </source>
</evidence>
<dbReference type="InterPro" id="IPR027417">
    <property type="entry name" value="P-loop_NTPase"/>
</dbReference>
<accession>A0A177W866</accession>
<dbReference type="PANTHER" id="PTHR11088">
    <property type="entry name" value="TRNA DIMETHYLALLYLTRANSFERASE"/>
    <property type="match status" value="1"/>
</dbReference>
<dbReference type="Pfam" id="PF01715">
    <property type="entry name" value="IPPT"/>
    <property type="match status" value="1"/>
</dbReference>
<dbReference type="GO" id="GO:0005524">
    <property type="term" value="F:ATP binding"/>
    <property type="evidence" value="ECO:0007669"/>
    <property type="project" value="UniProtKB-KW"/>
</dbReference>
<dbReference type="STRING" id="403673.A0A177W866"/>
<dbReference type="AlphaFoldDB" id="A0A177W866"/>
<proteinExistence type="inferred from homology"/>
<dbReference type="GO" id="GO:0052381">
    <property type="term" value="F:tRNA dimethylallyltransferase activity"/>
    <property type="evidence" value="ECO:0007669"/>
    <property type="project" value="InterPro"/>
</dbReference>
<dbReference type="SUPFAM" id="SSF52540">
    <property type="entry name" value="P-loop containing nucleoside triphosphate hydrolases"/>
    <property type="match status" value="2"/>
</dbReference>
<dbReference type="Proteomes" id="UP000077115">
    <property type="component" value="Unassembled WGS sequence"/>
</dbReference>
<organism evidence="5 6">
    <name type="scientific">Batrachochytrium dendrobatidis (strain JEL423)</name>
    <dbReference type="NCBI Taxonomy" id="403673"/>
    <lineage>
        <taxon>Eukaryota</taxon>
        <taxon>Fungi</taxon>
        <taxon>Fungi incertae sedis</taxon>
        <taxon>Chytridiomycota</taxon>
        <taxon>Chytridiomycota incertae sedis</taxon>
        <taxon>Chytridiomycetes</taxon>
        <taxon>Rhizophydiales</taxon>
        <taxon>Rhizophydiales incertae sedis</taxon>
        <taxon>Batrachochytrium</taxon>
    </lineage>
</organism>
<dbReference type="Gene3D" id="3.30.160.60">
    <property type="entry name" value="Classic Zinc Finger"/>
    <property type="match status" value="1"/>
</dbReference>
<keyword evidence="3" id="KW-0547">Nucleotide-binding</keyword>
<dbReference type="GO" id="GO:0005739">
    <property type="term" value="C:mitochondrion"/>
    <property type="evidence" value="ECO:0007669"/>
    <property type="project" value="TreeGrafter"/>
</dbReference>
<dbReference type="PANTHER" id="PTHR11088:SF89">
    <property type="entry name" value="TRNA DIMETHYLALLYLTRANSFERASE"/>
    <property type="match status" value="1"/>
</dbReference>
<evidence type="ECO:0000256" key="1">
    <source>
        <dbReference type="ARBA" id="ARBA00005842"/>
    </source>
</evidence>
<evidence type="ECO:0000313" key="6">
    <source>
        <dbReference type="Proteomes" id="UP000077115"/>
    </source>
</evidence>
<dbReference type="InterPro" id="IPR018022">
    <property type="entry name" value="IPT"/>
</dbReference>
<sequence length="521" mass="58890">MSDSMQPAFKKCIVAVIGTTGVGKSKLAVQIAKAIGGQIVNADSMQVYKGLDIATNKPTSNELALVPHHLFSFVDPLHEYSMSQFSRDAQAAIDTIHAQKHIPVIVGGTNYYIQSLLWEDVTIPSAPTAGLGGQGPLEENIHPSIDQTSELVKKLVDALVSSDPRVNTPVQLAEFIQLPTMYLLLEQIDPDMAHRWHPKNYRKIRRSLEIYLVTGKLHSVWIKEQKDEKKRHVTRLKYPTVFIWLNSQRSILNNRLNDRVDEMISNGLFSELQEMRNKVLAGQVIGAELFINNEALFSDASQVESDESDGESLNSTDTHMKITKNVRGIMQAIGFKEFEEYFKTLESKDSSKHAALDRMKLLGIEAMKTATRQYARQQTTWIRNKLAPACLAEHIDGHAAFYLIDATVLDDWETRIQSQAIQLVESFVKDGKTVDPQSISDAAKELLPNLADIKKEKDRHVDDHSQVFAQNDTKRWGKRRCDVCIDITTKLPKVVHGEHEWQIHINSRKHRKRVTQSKSNS</sequence>
<evidence type="ECO:0000256" key="4">
    <source>
        <dbReference type="ARBA" id="ARBA00022840"/>
    </source>
</evidence>
<dbReference type="Gene3D" id="1.10.20.140">
    <property type="match status" value="1"/>
</dbReference>